<organism evidence="2 3">
    <name type="scientific">Prevotella pallens</name>
    <dbReference type="NCBI Taxonomy" id="60133"/>
    <lineage>
        <taxon>Bacteria</taxon>
        <taxon>Pseudomonadati</taxon>
        <taxon>Bacteroidota</taxon>
        <taxon>Bacteroidia</taxon>
        <taxon>Bacteroidales</taxon>
        <taxon>Prevotellaceae</taxon>
        <taxon>Prevotella</taxon>
    </lineage>
</organism>
<sequence length="103" mass="12067">MKREINLATTTNNIEAFELVRNIKSWVKAPAEWLRLYYSEMLEEEVSSHKASLMTQTQLALFLSVFTTTESFLLKAGFVAWLLVCVWRTKEVSVIIYYTFYIT</sequence>
<dbReference type="GeneID" id="78571455"/>
<evidence type="ECO:0000313" key="3">
    <source>
        <dbReference type="Proteomes" id="UP000254235"/>
    </source>
</evidence>
<evidence type="ECO:0000256" key="1">
    <source>
        <dbReference type="SAM" id="Phobius"/>
    </source>
</evidence>
<protein>
    <submittedName>
        <fullName evidence="2">Uncharacterized protein</fullName>
    </submittedName>
</protein>
<dbReference type="RefSeq" id="WP_115083735.1">
    <property type="nucleotide sequence ID" value="NZ_JABZTQ010000007.1"/>
</dbReference>
<dbReference type="AlphaFoldDB" id="A0A379F3H5"/>
<dbReference type="Proteomes" id="UP000254235">
    <property type="component" value="Unassembled WGS sequence"/>
</dbReference>
<keyword evidence="1" id="KW-1133">Transmembrane helix</keyword>
<name>A0A379F3H5_9BACT</name>
<reference evidence="2 3" key="1">
    <citation type="submission" date="2018-06" db="EMBL/GenBank/DDBJ databases">
        <authorList>
            <consortium name="Pathogen Informatics"/>
            <person name="Doyle S."/>
        </authorList>
    </citation>
    <scope>NUCLEOTIDE SEQUENCE [LARGE SCALE GENOMIC DNA]</scope>
    <source>
        <strain evidence="2 3">NCTC13043</strain>
    </source>
</reference>
<dbReference type="EMBL" id="UGTP01000001">
    <property type="protein sequence ID" value="SUC13172.1"/>
    <property type="molecule type" value="Genomic_DNA"/>
</dbReference>
<feature type="transmembrane region" description="Helical" evidence="1">
    <location>
        <begin position="59"/>
        <end position="84"/>
    </location>
</feature>
<gene>
    <name evidence="2" type="ORF">NCTC13043_01797</name>
</gene>
<dbReference type="OrthoDB" id="1082652at2"/>
<evidence type="ECO:0000313" key="2">
    <source>
        <dbReference type="EMBL" id="SUC13172.1"/>
    </source>
</evidence>
<proteinExistence type="predicted"/>
<accession>A0A379F3H5</accession>
<keyword evidence="1" id="KW-0472">Membrane</keyword>
<keyword evidence="1" id="KW-0812">Transmembrane</keyword>